<evidence type="ECO:0000256" key="1">
    <source>
        <dbReference type="ARBA" id="ARBA00005656"/>
    </source>
</evidence>
<dbReference type="Gene3D" id="3.40.718.10">
    <property type="entry name" value="Isopropylmalate Dehydrogenase"/>
    <property type="match status" value="1"/>
</dbReference>
<evidence type="ECO:0000256" key="3">
    <source>
        <dbReference type="ARBA" id="ARBA00023315"/>
    </source>
</evidence>
<dbReference type="AlphaFoldDB" id="A0A520KVW5"/>
<comment type="similarity">
    <text evidence="1">Belongs to the phosphate acetyltransferase and butyryltransferase family.</text>
</comment>
<keyword evidence="3" id="KW-0012">Acyltransferase</keyword>
<dbReference type="PANTHER" id="PTHR43356">
    <property type="entry name" value="PHOSPHATE ACETYLTRANSFERASE"/>
    <property type="match status" value="1"/>
</dbReference>
<dbReference type="InterPro" id="IPR002505">
    <property type="entry name" value="PTA_PTB"/>
</dbReference>
<comment type="caution">
    <text evidence="5">The sequence shown here is derived from an EMBL/GenBank/DDBJ whole genome shotgun (WGS) entry which is preliminary data.</text>
</comment>
<dbReference type="PANTHER" id="PTHR43356:SF2">
    <property type="entry name" value="PHOSPHATE ACETYLTRANSFERASE"/>
    <property type="match status" value="1"/>
</dbReference>
<gene>
    <name evidence="5" type="ORF">EF807_05930</name>
</gene>
<dbReference type="Pfam" id="PF01515">
    <property type="entry name" value="PTA_PTB"/>
    <property type="match status" value="1"/>
</dbReference>
<proteinExistence type="inferred from homology"/>
<keyword evidence="2" id="KW-0808">Transferase</keyword>
<feature type="domain" description="Phosphate acetyl/butaryl transferase" evidence="4">
    <location>
        <begin position="82"/>
        <end position="296"/>
    </location>
</feature>
<organism evidence="5 6">
    <name type="scientific">Candidatus Methanolliviera hydrocarbonicum</name>
    <dbReference type="NCBI Taxonomy" id="2491085"/>
    <lineage>
        <taxon>Archaea</taxon>
        <taxon>Methanobacteriati</taxon>
        <taxon>Methanobacteriota</taxon>
        <taxon>Candidatus Methanoliparia</taxon>
        <taxon>Candidatus Methanoliparales</taxon>
        <taxon>Candidatus Methanollivieraceae</taxon>
        <taxon>Candidatus Methanolliviera</taxon>
    </lineage>
</organism>
<protein>
    <recommendedName>
        <fullName evidence="4">Phosphate acetyl/butaryl transferase domain-containing protein</fullName>
    </recommendedName>
</protein>
<reference evidence="5 6" key="1">
    <citation type="journal article" date="2019" name="Nat. Microbiol.">
        <title>Wide diversity of methane and short-chain alkane metabolisms in uncultured archaea.</title>
        <authorList>
            <person name="Borrel G."/>
            <person name="Adam P.S."/>
            <person name="McKay L.J."/>
            <person name="Chen L.X."/>
            <person name="Sierra-Garcia I.N."/>
            <person name="Sieber C.M."/>
            <person name="Letourneur Q."/>
            <person name="Ghozlane A."/>
            <person name="Andersen G.L."/>
            <person name="Li W.J."/>
            <person name="Hallam S.J."/>
            <person name="Muyzer G."/>
            <person name="de Oliveira V.M."/>
            <person name="Inskeep W.P."/>
            <person name="Banfield J.F."/>
            <person name="Gribaldo S."/>
        </authorList>
    </citation>
    <scope>NUCLEOTIDE SEQUENCE [LARGE SCALE GENOMIC DNA]</scope>
    <source>
        <strain evidence="5">NM1b</strain>
    </source>
</reference>
<sequence>MPTIKNFDQVFKIAEREDAMRMTVISAGDAEVMLTVKEARERGFIEPILIGDEDKIKEASKGADFNLDGVKIVHEREPQVMAYASVEMAIRGDAEMQMKGRLPTSYLYRAVIRKRFRSPGVKKFNVIDFYELPSIDHFIAITDSGINITPDFETKLEIIQNTVSIFHLLGYPEPSVLPLSAAREVNPDLVSARDNRLLRTARREGRVDDCVIEDAFSLSDLFLGYRRYFDRGNLDLSKTPHIFLTPNLDAGNILAKLYHLFEGVRWPAHIIGGAKTPVLIPSRGDDHRMMINNIAFGVAIAHLMEEKR</sequence>
<dbReference type="InterPro" id="IPR012147">
    <property type="entry name" value="P_Ac_Bu_trans"/>
</dbReference>
<name>A0A520KVW5_9EURY</name>
<evidence type="ECO:0000259" key="4">
    <source>
        <dbReference type="Pfam" id="PF01515"/>
    </source>
</evidence>
<accession>A0A520KVW5</accession>
<dbReference type="EMBL" id="RXIL01000107">
    <property type="protein sequence ID" value="RZN68444.1"/>
    <property type="molecule type" value="Genomic_DNA"/>
</dbReference>
<dbReference type="PIRSF" id="PIRSF000428">
    <property type="entry name" value="P_Ac_trans"/>
    <property type="match status" value="1"/>
</dbReference>
<evidence type="ECO:0000256" key="2">
    <source>
        <dbReference type="ARBA" id="ARBA00022679"/>
    </source>
</evidence>
<evidence type="ECO:0000313" key="5">
    <source>
        <dbReference type="EMBL" id="RZN68444.1"/>
    </source>
</evidence>
<dbReference type="GO" id="GO:0016746">
    <property type="term" value="F:acyltransferase activity"/>
    <property type="evidence" value="ECO:0007669"/>
    <property type="project" value="UniProtKB-KW"/>
</dbReference>
<dbReference type="Proteomes" id="UP000320766">
    <property type="component" value="Unassembled WGS sequence"/>
</dbReference>
<evidence type="ECO:0000313" key="6">
    <source>
        <dbReference type="Proteomes" id="UP000320766"/>
    </source>
</evidence>
<dbReference type="InterPro" id="IPR050500">
    <property type="entry name" value="Phos_Acetyltrans/Butyryltrans"/>
</dbReference>
<dbReference type="SUPFAM" id="SSF53659">
    <property type="entry name" value="Isocitrate/Isopropylmalate dehydrogenase-like"/>
    <property type="match status" value="1"/>
</dbReference>